<dbReference type="EnsemblPlants" id="evm.model.03.404">
    <property type="protein sequence ID" value="cds.evm.model.03.404"/>
    <property type="gene ID" value="evm.TU.03.404"/>
</dbReference>
<dbReference type="PANTHER" id="PTHR46250:SF15">
    <property type="entry name" value="OS01G0523800 PROTEIN"/>
    <property type="match status" value="1"/>
</dbReference>
<dbReference type="Pfam" id="PF12776">
    <property type="entry name" value="Myb_DNA-bind_3"/>
    <property type="match status" value="1"/>
</dbReference>
<dbReference type="EMBL" id="UZAU01000253">
    <property type="status" value="NOT_ANNOTATED_CDS"/>
    <property type="molecule type" value="Genomic_DNA"/>
</dbReference>
<sequence length="150" mass="17342">MHNEGTFKAEGNFKPAYLKAFERALATKIPGCDLQARPHIDSRMKTLKTHFQIVHEMLTGPNCSGFGWDPEKQMVTAEKPVWEAYYRKAAPFKNQIFPYYDDLCTIFGKDRATGKHAKTPTDVEENEKEDQHVNLDDDNFTFFILWGYVC</sequence>
<name>A0A803P8X9_CANSA</name>
<dbReference type="InterPro" id="IPR024752">
    <property type="entry name" value="Myb/SANT-like_dom"/>
</dbReference>
<protein>
    <recommendedName>
        <fullName evidence="1">Myb/SANT-like domain-containing protein</fullName>
    </recommendedName>
</protein>
<keyword evidence="3" id="KW-1185">Reference proteome</keyword>
<dbReference type="Gramene" id="evm.model.03.404">
    <property type="protein sequence ID" value="cds.evm.model.03.404"/>
    <property type="gene ID" value="evm.TU.03.404"/>
</dbReference>
<reference evidence="2" key="2">
    <citation type="submission" date="2021-03" db="UniProtKB">
        <authorList>
            <consortium name="EnsemblPlants"/>
        </authorList>
    </citation>
    <scope>IDENTIFICATION</scope>
</reference>
<evidence type="ECO:0000313" key="3">
    <source>
        <dbReference type="Proteomes" id="UP000596661"/>
    </source>
</evidence>
<accession>A0A803P8X9</accession>
<dbReference type="Proteomes" id="UP000596661">
    <property type="component" value="Chromosome 3"/>
</dbReference>
<dbReference type="AlphaFoldDB" id="A0A803P8X9"/>
<evidence type="ECO:0000313" key="2">
    <source>
        <dbReference type="EnsemblPlants" id="cds.evm.model.03.404"/>
    </source>
</evidence>
<feature type="domain" description="Myb/SANT-like" evidence="1">
    <location>
        <begin position="36"/>
        <end position="85"/>
    </location>
</feature>
<evidence type="ECO:0000259" key="1">
    <source>
        <dbReference type="Pfam" id="PF12776"/>
    </source>
</evidence>
<proteinExistence type="predicted"/>
<reference evidence="2" key="1">
    <citation type="submission" date="2018-11" db="EMBL/GenBank/DDBJ databases">
        <authorList>
            <person name="Grassa J C."/>
        </authorList>
    </citation>
    <scope>NUCLEOTIDE SEQUENCE [LARGE SCALE GENOMIC DNA]</scope>
</reference>
<dbReference type="OMA" id="THETFMD"/>
<organism evidence="2 3">
    <name type="scientific">Cannabis sativa</name>
    <name type="common">Hemp</name>
    <name type="synonym">Marijuana</name>
    <dbReference type="NCBI Taxonomy" id="3483"/>
    <lineage>
        <taxon>Eukaryota</taxon>
        <taxon>Viridiplantae</taxon>
        <taxon>Streptophyta</taxon>
        <taxon>Embryophyta</taxon>
        <taxon>Tracheophyta</taxon>
        <taxon>Spermatophyta</taxon>
        <taxon>Magnoliopsida</taxon>
        <taxon>eudicotyledons</taxon>
        <taxon>Gunneridae</taxon>
        <taxon>Pentapetalae</taxon>
        <taxon>rosids</taxon>
        <taxon>fabids</taxon>
        <taxon>Rosales</taxon>
        <taxon>Cannabaceae</taxon>
        <taxon>Cannabis</taxon>
    </lineage>
</organism>
<dbReference type="PANTHER" id="PTHR46250">
    <property type="entry name" value="MYB/SANT-LIKE DNA-BINDING DOMAIN PROTEIN-RELATED"/>
    <property type="match status" value="1"/>
</dbReference>